<evidence type="ECO:0000313" key="1">
    <source>
        <dbReference type="EMBL" id="TPE50707.1"/>
    </source>
</evidence>
<dbReference type="Proteomes" id="UP000319255">
    <property type="component" value="Unassembled WGS sequence"/>
</dbReference>
<comment type="caution">
    <text evidence="1">The sequence shown here is derived from an EMBL/GenBank/DDBJ whole genome shotgun (WGS) entry which is preliminary data.</text>
</comment>
<keyword evidence="2" id="KW-1185">Reference proteome</keyword>
<dbReference type="EMBL" id="VFRP01000009">
    <property type="protein sequence ID" value="TPE50707.1"/>
    <property type="molecule type" value="Genomic_DNA"/>
</dbReference>
<dbReference type="InterPro" id="IPR008620">
    <property type="entry name" value="FixH"/>
</dbReference>
<gene>
    <name evidence="1" type="ORF">FJM51_10635</name>
</gene>
<reference evidence="1 2" key="1">
    <citation type="submission" date="2019-06" db="EMBL/GenBank/DDBJ databases">
        <title>A novel bacterium of genus Amaricoccus, isolated from marine sediment.</title>
        <authorList>
            <person name="Huang H."/>
            <person name="Mo K."/>
            <person name="Hu Y."/>
        </authorList>
    </citation>
    <scope>NUCLEOTIDE SEQUENCE [LARGE SCALE GENOMIC DNA]</scope>
    <source>
        <strain evidence="1 2">HB172011</strain>
    </source>
</reference>
<proteinExistence type="predicted"/>
<protein>
    <submittedName>
        <fullName evidence="1">FixH family protein</fullName>
    </submittedName>
</protein>
<dbReference type="RefSeq" id="WP_140454122.1">
    <property type="nucleotide sequence ID" value="NZ_VFRP01000009.1"/>
</dbReference>
<name>A0A501WTN9_9RHOB</name>
<dbReference type="OrthoDB" id="1495896at2"/>
<sequence>MSELTGRRVAAIAVGAFGVIIAANAVLAVVAVDTFSGTVVDNSYLSSQTFDAERDAQRGLGWQVTPRVERGYLHLDFTDGAGRTPRPAKVSVTVGRPGTNAEDATMPMDETGRGYVAAHPLPKGGWRAEIAAEALDGTRFRQSRSFYVGAE</sequence>
<dbReference type="Pfam" id="PF05751">
    <property type="entry name" value="FixH"/>
    <property type="match status" value="1"/>
</dbReference>
<organism evidence="1 2">
    <name type="scientific">Amaricoccus solimangrovi</name>
    <dbReference type="NCBI Taxonomy" id="2589815"/>
    <lineage>
        <taxon>Bacteria</taxon>
        <taxon>Pseudomonadati</taxon>
        <taxon>Pseudomonadota</taxon>
        <taxon>Alphaproteobacteria</taxon>
        <taxon>Rhodobacterales</taxon>
        <taxon>Paracoccaceae</taxon>
        <taxon>Amaricoccus</taxon>
    </lineage>
</organism>
<dbReference type="AlphaFoldDB" id="A0A501WTN9"/>
<accession>A0A501WTN9</accession>
<evidence type="ECO:0000313" key="2">
    <source>
        <dbReference type="Proteomes" id="UP000319255"/>
    </source>
</evidence>